<proteinExistence type="predicted"/>
<accession>A0A6H0DK51</accession>
<evidence type="ECO:0000256" key="1">
    <source>
        <dbReference type="SAM" id="MobiDB-lite"/>
    </source>
</evidence>
<evidence type="ECO:0000313" key="2">
    <source>
        <dbReference type="EMBL" id="QIS87970.1"/>
    </source>
</evidence>
<sequence>MESIDNSDQEGPIVNDYIQSIDHLYEEIYYSFERKFGITCSEKDFDKYINRDIFRNHLSASVKDKGTHPNDVLPDVLGLVIPGVAKAAGGNSAFSSPAGKGAAMFDIATMLFPGTAHSAKVYADMFGLDLDSSVELLADEVGKKMKSITSIPGANIFSNRGRGPGGNSNDEGELNTVPVYDSYFHHEPVKNTLNWNLDIENTQQGEEPFWKSGPERVCWVSKFNQLHFPNDDEALKEYYEILVPILRNSVQANKRYTANVSTFFTFEVFKNYLNEIIDAVSTYYFFANGFAYCNEPGLVNNNEALRYLRQNLFSTVQLQRFQQLGQLIDSLPIPQTLLNAVAQYHGWYSNSQESGATLYTNVPHGVFRNNTIACSIGQQASLDKLQSDIIQVQINKLNTAINGTDFDTTQKFLGLLLNTIPGWRTSSVGGSAFATDLYDEAHWNEFMNSPTVNSVHMYHSSNLLSNKTYSVNPAYTNDTDTHHYWTTGCEIPGYLQAYWTPINWNSDYSTLNHHGIVKSQPRTISSMMTGHDQAATGPELLTDSNMMIWTNTVSLKNSDGTLTNKGFTLYPTEHTAKFGSNIGSPNKWSFDPGQRTGGGLPPNFVNVLATCHVTNQQPPKTSNVTNMSLNQCFPNRSLALQKLLDIQEFYSIKSPTANRESKPRGRKGRKSSTVKVPATEVEVMDNN</sequence>
<feature type="region of interest" description="Disordered" evidence="1">
    <location>
        <begin position="655"/>
        <end position="687"/>
    </location>
</feature>
<organism evidence="2">
    <name type="scientific">Luncke virus</name>
    <dbReference type="NCBI Taxonomy" id="2707236"/>
    <lineage>
        <taxon>Viruses</taxon>
        <taxon>Riboviria</taxon>
    </lineage>
</organism>
<name>A0A6H0DK51_9VIRU</name>
<reference evidence="2" key="1">
    <citation type="submission" date="2020-01" db="EMBL/GenBank/DDBJ databases">
        <title>Sustained virome diversity in Antarctic penguins and their ticks: geographical connectedness and no evidence for low pathogen pressure.</title>
        <authorList>
            <person name="Wille M."/>
            <person name="Harvey E."/>
            <person name="Shi M."/>
            <person name="Gonzalez-Acuna D."/>
            <person name="Holmes E.C."/>
            <person name="Hurt A.C."/>
        </authorList>
    </citation>
    <scope>NUCLEOTIDE SEQUENCE</scope>
    <source>
        <strain evidence="2">Antarctic34</strain>
    </source>
</reference>
<protein>
    <submittedName>
        <fullName evidence="2">Uncharacterized protein</fullName>
    </submittedName>
</protein>
<dbReference type="EMBL" id="MT025098">
    <property type="protein sequence ID" value="QIS87970.1"/>
    <property type="molecule type" value="Genomic_RNA"/>
</dbReference>